<evidence type="ECO:0000256" key="12">
    <source>
        <dbReference type="PROSITE-ProRule" id="PRU01319"/>
    </source>
</evidence>
<gene>
    <name evidence="15" type="ORF">Gocc_2349</name>
</gene>
<dbReference type="OrthoDB" id="9803420at2"/>
<evidence type="ECO:0000313" key="15">
    <source>
        <dbReference type="EMBL" id="RDI73785.1"/>
    </source>
</evidence>
<evidence type="ECO:0000256" key="6">
    <source>
        <dbReference type="ARBA" id="ARBA00022490"/>
    </source>
</evidence>
<sequence length="225" mass="24286">MPLRSGRYPRPVPSASGQRLLRFDRRLGVRFVAGADEAGRGSLAGPLVVAGVLFDYAALRGRRVRRLATLNDSKQVAPDEREELFRAVMGCASRVSVRVIPAGAIDRDGLHHSNLWGLRTVLADLSQAEARLVDGFRLGPLAPPHRALVDGDTRSAAIAAASIVAKVTRDRVMRRLDSLHPRYGFSSHAGYITPAHAAAVRAHGPCGQHRLSYAAKCYEEEPAAA</sequence>
<evidence type="ECO:0000259" key="14">
    <source>
        <dbReference type="PROSITE" id="PS51975"/>
    </source>
</evidence>
<keyword evidence="6" id="KW-0963">Cytoplasm</keyword>
<evidence type="ECO:0000256" key="9">
    <source>
        <dbReference type="ARBA" id="ARBA00022759"/>
    </source>
</evidence>
<dbReference type="PANTHER" id="PTHR10954">
    <property type="entry name" value="RIBONUCLEASE H2 SUBUNIT A"/>
    <property type="match status" value="1"/>
</dbReference>
<comment type="cofactor">
    <cofactor evidence="2">
        <name>Mg(2+)</name>
        <dbReference type="ChEBI" id="CHEBI:18420"/>
    </cofactor>
</comment>
<dbReference type="GO" id="GO:0043137">
    <property type="term" value="P:DNA replication, removal of RNA primer"/>
    <property type="evidence" value="ECO:0007669"/>
    <property type="project" value="TreeGrafter"/>
</dbReference>
<dbReference type="InterPro" id="IPR012337">
    <property type="entry name" value="RNaseH-like_sf"/>
</dbReference>
<accession>A0A7M2YUV0</accession>
<dbReference type="GO" id="GO:0003723">
    <property type="term" value="F:RNA binding"/>
    <property type="evidence" value="ECO:0007669"/>
    <property type="project" value="UniProtKB-UniRule"/>
</dbReference>
<dbReference type="GO" id="GO:0004523">
    <property type="term" value="F:RNA-DNA hybrid ribonuclease activity"/>
    <property type="evidence" value="ECO:0007669"/>
    <property type="project" value="UniProtKB-UniRule"/>
</dbReference>
<organism evidence="15 16">
    <name type="scientific">Gaiella occulta</name>
    <dbReference type="NCBI Taxonomy" id="1002870"/>
    <lineage>
        <taxon>Bacteria</taxon>
        <taxon>Bacillati</taxon>
        <taxon>Actinomycetota</taxon>
        <taxon>Thermoleophilia</taxon>
        <taxon>Gaiellales</taxon>
        <taxon>Gaiellaceae</taxon>
        <taxon>Gaiella</taxon>
    </lineage>
</organism>
<feature type="domain" description="RNase H type-2" evidence="14">
    <location>
        <begin position="30"/>
        <end position="225"/>
    </location>
</feature>
<keyword evidence="9 12" id="KW-0255">Endonuclease</keyword>
<dbReference type="AlphaFoldDB" id="A0A7M2YUV0"/>
<dbReference type="PROSITE" id="PS51975">
    <property type="entry name" value="RNASE_H_2"/>
    <property type="match status" value="1"/>
</dbReference>
<dbReference type="GO" id="GO:0005737">
    <property type="term" value="C:cytoplasm"/>
    <property type="evidence" value="ECO:0007669"/>
    <property type="project" value="UniProtKB-SubCell"/>
</dbReference>
<dbReference type="InterPro" id="IPR001352">
    <property type="entry name" value="RNase_HII/HIII"/>
</dbReference>
<dbReference type="Pfam" id="PF01351">
    <property type="entry name" value="RNase_HII"/>
    <property type="match status" value="1"/>
</dbReference>
<comment type="similarity">
    <text evidence="5 13">Belongs to the RNase HII family.</text>
</comment>
<dbReference type="EC" id="3.1.26.4" evidence="13"/>
<evidence type="ECO:0000256" key="3">
    <source>
        <dbReference type="ARBA" id="ARBA00004065"/>
    </source>
</evidence>
<dbReference type="GO" id="GO:0032299">
    <property type="term" value="C:ribonuclease H2 complex"/>
    <property type="evidence" value="ECO:0007669"/>
    <property type="project" value="TreeGrafter"/>
</dbReference>
<keyword evidence="7 12" id="KW-0540">Nuclease</keyword>
<dbReference type="NCBIfam" id="NF000595">
    <property type="entry name" value="PRK00015.1-3"/>
    <property type="match status" value="1"/>
</dbReference>
<keyword evidence="8 12" id="KW-0479">Metal-binding</keyword>
<comment type="subcellular location">
    <subcellularLocation>
        <location evidence="4">Cytoplasm</location>
    </subcellularLocation>
</comment>
<dbReference type="InterPro" id="IPR022898">
    <property type="entry name" value="RNase_HII"/>
</dbReference>
<dbReference type="Proteomes" id="UP000254134">
    <property type="component" value="Unassembled WGS sequence"/>
</dbReference>
<evidence type="ECO:0000313" key="16">
    <source>
        <dbReference type="Proteomes" id="UP000254134"/>
    </source>
</evidence>
<reference evidence="16" key="2">
    <citation type="journal article" date="2019" name="MicrobiologyOpen">
        <title>High-quality draft genome sequence of Gaiella occulta isolated from a 150 meter deep mineral water borehole and comparison with the genome sequences of other deep-branching lineages of the phylum Actinobacteria.</title>
        <authorList>
            <person name="Severino R."/>
            <person name="Froufe H.J.C."/>
            <person name="Barroso C."/>
            <person name="Albuquerque L."/>
            <person name="Lobo-da-Cunha A."/>
            <person name="da Costa M.S."/>
            <person name="Egas C."/>
        </authorList>
    </citation>
    <scope>NUCLEOTIDE SEQUENCE [LARGE SCALE GENOMIC DNA]</scope>
    <source>
        <strain evidence="16">F2-233</strain>
    </source>
</reference>
<comment type="cofactor">
    <cofactor evidence="12">
        <name>Mn(2+)</name>
        <dbReference type="ChEBI" id="CHEBI:29035"/>
    </cofactor>
    <cofactor evidence="12">
        <name>Mg(2+)</name>
        <dbReference type="ChEBI" id="CHEBI:18420"/>
    </cofactor>
    <text evidence="12">Manganese or magnesium. Binds 1 divalent metal ion per monomer in the absence of substrate. May bind a second metal ion after substrate binding.</text>
</comment>
<evidence type="ECO:0000256" key="8">
    <source>
        <dbReference type="ARBA" id="ARBA00022723"/>
    </source>
</evidence>
<feature type="binding site" evidence="12">
    <location>
        <position position="134"/>
    </location>
    <ligand>
        <name>a divalent metal cation</name>
        <dbReference type="ChEBI" id="CHEBI:60240"/>
    </ligand>
</feature>
<evidence type="ECO:0000256" key="10">
    <source>
        <dbReference type="ARBA" id="ARBA00022801"/>
    </source>
</evidence>
<name>A0A7M2YUV0_9ACTN</name>
<keyword evidence="16" id="KW-1185">Reference proteome</keyword>
<evidence type="ECO:0000256" key="11">
    <source>
        <dbReference type="ARBA" id="ARBA00023211"/>
    </source>
</evidence>
<reference evidence="15 16" key="1">
    <citation type="submission" date="2018-07" db="EMBL/GenBank/DDBJ databases">
        <title>High-quality-draft genome sequence of Gaiella occulta.</title>
        <authorList>
            <person name="Severino R."/>
            <person name="Froufe H.J.C."/>
            <person name="Rainey F.A."/>
            <person name="Barroso C."/>
            <person name="Albuquerque L."/>
            <person name="Lobo-Da-Cunha A."/>
            <person name="Da Costa M.S."/>
            <person name="Egas C."/>
        </authorList>
    </citation>
    <scope>NUCLEOTIDE SEQUENCE [LARGE SCALE GENOMIC DNA]</scope>
    <source>
        <strain evidence="15 16">F2-233</strain>
    </source>
</reference>
<comment type="caution">
    <text evidence="15">The sequence shown here is derived from an EMBL/GenBank/DDBJ whole genome shotgun (WGS) entry which is preliminary data.</text>
</comment>
<keyword evidence="11" id="KW-0464">Manganese</keyword>
<comment type="function">
    <text evidence="3 13">Endonuclease that specifically degrades the RNA of RNA-DNA hybrids.</text>
</comment>
<dbReference type="InterPro" id="IPR036397">
    <property type="entry name" value="RNaseH_sf"/>
</dbReference>
<feature type="binding site" evidence="12">
    <location>
        <position position="36"/>
    </location>
    <ligand>
        <name>a divalent metal cation</name>
        <dbReference type="ChEBI" id="CHEBI:60240"/>
    </ligand>
</feature>
<evidence type="ECO:0000256" key="4">
    <source>
        <dbReference type="ARBA" id="ARBA00004496"/>
    </source>
</evidence>
<dbReference type="PANTHER" id="PTHR10954:SF18">
    <property type="entry name" value="RIBONUCLEASE HII"/>
    <property type="match status" value="1"/>
</dbReference>
<dbReference type="Gene3D" id="3.30.420.10">
    <property type="entry name" value="Ribonuclease H-like superfamily/Ribonuclease H"/>
    <property type="match status" value="1"/>
</dbReference>
<dbReference type="CDD" id="cd07182">
    <property type="entry name" value="RNase_HII_bacteria_HII_like"/>
    <property type="match status" value="1"/>
</dbReference>
<dbReference type="InterPro" id="IPR024567">
    <property type="entry name" value="RNase_HII/HIII_dom"/>
</dbReference>
<dbReference type="GO" id="GO:0006298">
    <property type="term" value="P:mismatch repair"/>
    <property type="evidence" value="ECO:0007669"/>
    <property type="project" value="TreeGrafter"/>
</dbReference>
<evidence type="ECO:0000256" key="13">
    <source>
        <dbReference type="RuleBase" id="RU003515"/>
    </source>
</evidence>
<evidence type="ECO:0000256" key="2">
    <source>
        <dbReference type="ARBA" id="ARBA00001946"/>
    </source>
</evidence>
<evidence type="ECO:0000256" key="1">
    <source>
        <dbReference type="ARBA" id="ARBA00000077"/>
    </source>
</evidence>
<dbReference type="SUPFAM" id="SSF53098">
    <property type="entry name" value="Ribonuclease H-like"/>
    <property type="match status" value="1"/>
</dbReference>
<dbReference type="EMBL" id="QQZY01000006">
    <property type="protein sequence ID" value="RDI73785.1"/>
    <property type="molecule type" value="Genomic_DNA"/>
</dbReference>
<protein>
    <recommendedName>
        <fullName evidence="13">Ribonuclease</fullName>
        <ecNumber evidence="13">3.1.26.4</ecNumber>
    </recommendedName>
</protein>
<proteinExistence type="inferred from homology"/>
<dbReference type="GO" id="GO:0046872">
    <property type="term" value="F:metal ion binding"/>
    <property type="evidence" value="ECO:0007669"/>
    <property type="project" value="UniProtKB-KW"/>
</dbReference>
<evidence type="ECO:0000256" key="5">
    <source>
        <dbReference type="ARBA" id="ARBA00007383"/>
    </source>
</evidence>
<evidence type="ECO:0000256" key="7">
    <source>
        <dbReference type="ARBA" id="ARBA00022722"/>
    </source>
</evidence>
<keyword evidence="10 12" id="KW-0378">Hydrolase</keyword>
<feature type="binding site" evidence="12">
    <location>
        <position position="37"/>
    </location>
    <ligand>
        <name>a divalent metal cation</name>
        <dbReference type="ChEBI" id="CHEBI:60240"/>
    </ligand>
</feature>
<comment type="catalytic activity">
    <reaction evidence="1 12 13">
        <text>Endonucleolytic cleavage to 5'-phosphomonoester.</text>
        <dbReference type="EC" id="3.1.26.4"/>
    </reaction>
</comment>